<protein>
    <submittedName>
        <fullName evidence="1">Uncharacterized protein</fullName>
    </submittedName>
</protein>
<evidence type="ECO:0000313" key="1">
    <source>
        <dbReference type="EMBL" id="CAI3971294.1"/>
    </source>
</evidence>
<sequence length="89" mass="10262">MIVSKVNIPYEGNVEYVFPTAPQVGQEVVIQRWTEREDKDGTSEMVQNFKLYKVSRVFWSLPDNSHGIKDAILHVDLALFDKTYTEVSI</sequence>
<organism evidence="1">
    <name type="scientific">Ochrobactrum phage ORM_20</name>
    <dbReference type="NCBI Taxonomy" id="2985243"/>
    <lineage>
        <taxon>Viruses</taxon>
    </lineage>
</organism>
<name>A0A9N6X039_9VIRU</name>
<proteinExistence type="predicted"/>
<accession>A0A9N6X039</accession>
<dbReference type="EMBL" id="OX359470">
    <property type="protein sequence ID" value="CAI3971294.1"/>
    <property type="molecule type" value="Genomic_DNA"/>
</dbReference>
<reference evidence="1" key="1">
    <citation type="submission" date="2022-10" db="EMBL/GenBank/DDBJ databases">
        <authorList>
            <person name="Meaden S."/>
        </authorList>
    </citation>
    <scope>NUCLEOTIDE SEQUENCE</scope>
</reference>
<gene>
    <name evidence="1" type="ORF">ORM20_00245</name>
</gene>